<dbReference type="RefSeq" id="WP_284722993.1">
    <property type="nucleotide sequence ID" value="NZ_BSND01000005.1"/>
</dbReference>
<reference evidence="2" key="2">
    <citation type="submission" date="2023-01" db="EMBL/GenBank/DDBJ databases">
        <title>Draft genome sequence of Methylophaga thalassica strain NBRC 102424.</title>
        <authorList>
            <person name="Sun Q."/>
            <person name="Mori K."/>
        </authorList>
    </citation>
    <scope>NUCLEOTIDE SEQUENCE</scope>
    <source>
        <strain evidence="2">NBRC 102424</strain>
    </source>
</reference>
<sequence>MVFRYFICLLFLILQACSSIPTTQNRTDTAVRLAQLNGWKSQIITTASFNLQSFIPEKISPSEELTIYIEGDGLAWLSRRKMSSDPTPIDPLTLKLALLDNHAVYLARPCQYVWSGGCEQRLWTSARFSPEVLQAMNQAVDKLKAQYQASSLRLIGYSGGGAVATLLAAERDDVSQLVTVAGNIDTDYWTTLQHISPLTGSLNPADQWPSLQAIPQIHFVGSEDKIMPVAVANAYQQHFPQSKRPTVRVITGMTHHCCWVEHWPELLQEISAAKKPAP</sequence>
<dbReference type="PROSITE" id="PS51257">
    <property type="entry name" value="PROKAR_LIPOPROTEIN"/>
    <property type="match status" value="1"/>
</dbReference>
<evidence type="ECO:0000313" key="2">
    <source>
        <dbReference type="EMBL" id="GLP99711.1"/>
    </source>
</evidence>
<keyword evidence="1" id="KW-0732">Signal</keyword>
<proteinExistence type="predicted"/>
<protein>
    <submittedName>
        <fullName evidence="2">Alpha/beta hydrolase</fullName>
    </submittedName>
</protein>
<accession>A0ABQ5TW71</accession>
<dbReference type="InterPro" id="IPR029058">
    <property type="entry name" value="AB_hydrolase_fold"/>
</dbReference>
<keyword evidence="2" id="KW-0378">Hydrolase</keyword>
<dbReference type="EMBL" id="BSND01000005">
    <property type="protein sequence ID" value="GLP99711.1"/>
    <property type="molecule type" value="Genomic_DNA"/>
</dbReference>
<name>A0ABQ5TW71_9GAMM</name>
<dbReference type="GO" id="GO:0016787">
    <property type="term" value="F:hydrolase activity"/>
    <property type="evidence" value="ECO:0007669"/>
    <property type="project" value="UniProtKB-KW"/>
</dbReference>
<feature type="chain" id="PRO_5045868649" evidence="1">
    <location>
        <begin position="19"/>
        <end position="278"/>
    </location>
</feature>
<keyword evidence="3" id="KW-1185">Reference proteome</keyword>
<organism evidence="2 3">
    <name type="scientific">Methylophaga thalassica</name>
    <dbReference type="NCBI Taxonomy" id="40223"/>
    <lineage>
        <taxon>Bacteria</taxon>
        <taxon>Pseudomonadati</taxon>
        <taxon>Pseudomonadota</taxon>
        <taxon>Gammaproteobacteria</taxon>
        <taxon>Thiotrichales</taxon>
        <taxon>Piscirickettsiaceae</taxon>
        <taxon>Methylophaga</taxon>
    </lineage>
</organism>
<comment type="caution">
    <text evidence="2">The sequence shown here is derived from an EMBL/GenBank/DDBJ whole genome shotgun (WGS) entry which is preliminary data.</text>
</comment>
<dbReference type="Proteomes" id="UP001161423">
    <property type="component" value="Unassembled WGS sequence"/>
</dbReference>
<feature type="signal peptide" evidence="1">
    <location>
        <begin position="1"/>
        <end position="18"/>
    </location>
</feature>
<evidence type="ECO:0000256" key="1">
    <source>
        <dbReference type="SAM" id="SignalP"/>
    </source>
</evidence>
<gene>
    <name evidence="2" type="ORF">GCM10007891_15650</name>
</gene>
<evidence type="ECO:0000313" key="3">
    <source>
        <dbReference type="Proteomes" id="UP001161423"/>
    </source>
</evidence>
<dbReference type="Gene3D" id="3.40.50.1820">
    <property type="entry name" value="alpha/beta hydrolase"/>
    <property type="match status" value="1"/>
</dbReference>
<reference evidence="2" key="1">
    <citation type="journal article" date="2014" name="Int. J. Syst. Evol. Microbiol.">
        <title>Complete genome of a new Firmicutes species belonging to the dominant human colonic microbiota ('Ruminococcus bicirculans') reveals two chromosomes and a selective capacity to utilize plant glucans.</title>
        <authorList>
            <consortium name="NISC Comparative Sequencing Program"/>
            <person name="Wegmann U."/>
            <person name="Louis P."/>
            <person name="Goesmann A."/>
            <person name="Henrissat B."/>
            <person name="Duncan S.H."/>
            <person name="Flint H.J."/>
        </authorList>
    </citation>
    <scope>NUCLEOTIDE SEQUENCE</scope>
    <source>
        <strain evidence="2">NBRC 102424</strain>
    </source>
</reference>
<dbReference type="SUPFAM" id="SSF53474">
    <property type="entry name" value="alpha/beta-Hydrolases"/>
    <property type="match status" value="1"/>
</dbReference>